<reference evidence="2" key="1">
    <citation type="submission" date="2017-04" db="EMBL/GenBank/DDBJ databases">
        <authorList>
            <person name="Varghese N."/>
            <person name="Submissions S."/>
        </authorList>
    </citation>
    <scope>NUCLEOTIDE SEQUENCE [LARGE SCALE GENOMIC DNA]</scope>
    <source>
        <strain evidence="2">RKEM611</strain>
    </source>
</reference>
<gene>
    <name evidence="1" type="ORF">SAMN06296036_10291</name>
</gene>
<proteinExistence type="predicted"/>
<keyword evidence="2" id="KW-1185">Reference proteome</keyword>
<dbReference type="RefSeq" id="WP_132315575.1">
    <property type="nucleotide sequence ID" value="NZ_FWZT01000002.1"/>
</dbReference>
<protein>
    <recommendedName>
        <fullName evidence="3">Lipoprotein</fullName>
    </recommendedName>
</protein>
<accession>A0A1Y6B7E5</accession>
<dbReference type="AlphaFoldDB" id="A0A1Y6B7E5"/>
<evidence type="ECO:0000313" key="2">
    <source>
        <dbReference type="Proteomes" id="UP000192907"/>
    </source>
</evidence>
<dbReference type="PROSITE" id="PS51257">
    <property type="entry name" value="PROKAR_LIPOPROTEIN"/>
    <property type="match status" value="1"/>
</dbReference>
<organism evidence="1 2">
    <name type="scientific">Pseudobacteriovorax antillogorgiicola</name>
    <dbReference type="NCBI Taxonomy" id="1513793"/>
    <lineage>
        <taxon>Bacteria</taxon>
        <taxon>Pseudomonadati</taxon>
        <taxon>Bdellovibrionota</taxon>
        <taxon>Oligoflexia</taxon>
        <taxon>Oligoflexales</taxon>
        <taxon>Pseudobacteriovoracaceae</taxon>
        <taxon>Pseudobacteriovorax</taxon>
    </lineage>
</organism>
<sequence length="217" mass="24876">MLSRWIVLIISALSLQGCLTYKWKVVGVHDSLFQPYKVPRFIDVSETAKPNHFVFKNNSQSTVFISHRNSVAIANGRSYRLISGRMNVNHRDMESPDIPIAAGTSIEVSFYSDDRSFTKLVNEDQQIVDYRVFLKTPRKSYSMSLRSVGSTETFITSDANDNDSNLCYLTEVFFYGYCWFVSPDEADESMARMKAQSMYGDQVDVIYQERNGFLDDL</sequence>
<evidence type="ECO:0000313" key="1">
    <source>
        <dbReference type="EMBL" id="SME94100.1"/>
    </source>
</evidence>
<dbReference type="EMBL" id="FWZT01000002">
    <property type="protein sequence ID" value="SME94100.1"/>
    <property type="molecule type" value="Genomic_DNA"/>
</dbReference>
<name>A0A1Y6B7E5_9BACT</name>
<evidence type="ECO:0008006" key="3">
    <source>
        <dbReference type="Google" id="ProtNLM"/>
    </source>
</evidence>
<dbReference type="Proteomes" id="UP000192907">
    <property type="component" value="Unassembled WGS sequence"/>
</dbReference>